<dbReference type="SUPFAM" id="SSF110857">
    <property type="entry name" value="Gamma-glutamyl cyclotransferase-like"/>
    <property type="match status" value="1"/>
</dbReference>
<evidence type="ECO:0000313" key="3">
    <source>
        <dbReference type="Proteomes" id="UP000001916"/>
    </source>
</evidence>
<protein>
    <submittedName>
        <fullName evidence="2">AIG2 family protein</fullName>
    </submittedName>
</protein>
<dbReference type="Gene3D" id="3.10.490.10">
    <property type="entry name" value="Gamma-glutamyl cyclotransferase-like"/>
    <property type="match status" value="1"/>
</dbReference>
<evidence type="ECO:0000259" key="1">
    <source>
        <dbReference type="Pfam" id="PF06094"/>
    </source>
</evidence>
<dbReference type="EMBL" id="CP002042">
    <property type="protein sequence ID" value="ADH62722.1"/>
    <property type="molecule type" value="Genomic_DNA"/>
</dbReference>
<dbReference type="STRING" id="526227.Mesil_0809"/>
<proteinExistence type="predicted"/>
<dbReference type="InterPro" id="IPR013024">
    <property type="entry name" value="GGCT-like"/>
</dbReference>
<dbReference type="CDD" id="cd06661">
    <property type="entry name" value="GGCT_like"/>
    <property type="match status" value="1"/>
</dbReference>
<dbReference type="AlphaFoldDB" id="D7BBS6"/>
<dbReference type="eggNOG" id="COG2105">
    <property type="taxonomic scope" value="Bacteria"/>
</dbReference>
<organism evidence="2 3">
    <name type="scientific">Allomeiothermus silvanus (strain ATCC 700542 / DSM 9946 / NBRC 106475 / NCIMB 13440 / VI-R2)</name>
    <name type="common">Thermus silvanus</name>
    <dbReference type="NCBI Taxonomy" id="526227"/>
    <lineage>
        <taxon>Bacteria</taxon>
        <taxon>Thermotogati</taxon>
        <taxon>Deinococcota</taxon>
        <taxon>Deinococci</taxon>
        <taxon>Thermales</taxon>
        <taxon>Thermaceae</taxon>
        <taxon>Allomeiothermus</taxon>
    </lineage>
</organism>
<evidence type="ECO:0000313" key="2">
    <source>
        <dbReference type="EMBL" id="ADH62722.1"/>
    </source>
</evidence>
<dbReference type="OrthoDB" id="8538589at2"/>
<name>D7BBS6_ALLS1</name>
<dbReference type="KEGG" id="msv:Mesil_0809"/>
<gene>
    <name evidence="2" type="ordered locus">Mesil_0809</name>
</gene>
<dbReference type="HOGENOM" id="CLU_083466_2_2_0"/>
<feature type="domain" description="Gamma-glutamylcyclotransferase AIG2-like" evidence="1">
    <location>
        <begin position="11"/>
        <end position="136"/>
    </location>
</feature>
<sequence length="146" mass="16329">MFFGASLPSAVFVYGTLKRGERNFPVSQQAGWVRSEPGWLEGFQLFHIPQREPRPYSYPAIVQADGRVWGEVQCFQDLEYALTVLDPLEDEGQEYLRIPATAHTPSGTIRVWVYVYPGLEAIRHAQGILVPGGRWSESLNGTGSFG</sequence>
<dbReference type="Proteomes" id="UP000001916">
    <property type="component" value="Chromosome"/>
</dbReference>
<dbReference type="InterPro" id="IPR009288">
    <property type="entry name" value="AIG2-like_dom"/>
</dbReference>
<dbReference type="InterPro" id="IPR036568">
    <property type="entry name" value="GGCT-like_sf"/>
</dbReference>
<keyword evidence="3" id="KW-1185">Reference proteome</keyword>
<reference evidence="2 3" key="1">
    <citation type="journal article" date="2010" name="Stand. Genomic Sci.">
        <title>Complete genome sequence of Meiothermus silvanus type strain (VI-R2).</title>
        <authorList>
            <person name="Sikorski J."/>
            <person name="Tindall B.J."/>
            <person name="Lowry S."/>
            <person name="Lucas S."/>
            <person name="Nolan M."/>
            <person name="Copeland A."/>
            <person name="Glavina Del Rio T."/>
            <person name="Tice H."/>
            <person name="Cheng J.F."/>
            <person name="Han C."/>
            <person name="Pitluck S."/>
            <person name="Liolios K."/>
            <person name="Ivanova N."/>
            <person name="Mavromatis K."/>
            <person name="Mikhailova N."/>
            <person name="Pati A."/>
            <person name="Goodwin L."/>
            <person name="Chen A."/>
            <person name="Palaniappan K."/>
            <person name="Land M."/>
            <person name="Hauser L."/>
            <person name="Chang Y.J."/>
            <person name="Jeffries C.D."/>
            <person name="Rohde M."/>
            <person name="Goker M."/>
            <person name="Woyke T."/>
            <person name="Bristow J."/>
            <person name="Eisen J.A."/>
            <person name="Markowitz V."/>
            <person name="Hugenholtz P."/>
            <person name="Kyrpides N.C."/>
            <person name="Klenk H.P."/>
            <person name="Lapidus A."/>
        </authorList>
    </citation>
    <scope>NUCLEOTIDE SEQUENCE [LARGE SCALE GENOMIC DNA]</scope>
    <source>
        <strain evidence="3">ATCC 700542 / DSM 9946 / VI-R2</strain>
    </source>
</reference>
<dbReference type="Pfam" id="PF06094">
    <property type="entry name" value="GGACT"/>
    <property type="match status" value="1"/>
</dbReference>
<accession>D7BBS6</accession>